<dbReference type="InterPro" id="IPR001789">
    <property type="entry name" value="Sig_transdc_resp-reg_receiver"/>
</dbReference>
<feature type="modified residue" description="4-aspartylphosphate" evidence="5">
    <location>
        <position position="56"/>
    </location>
</feature>
<feature type="domain" description="HTH luxR-type" evidence="6">
    <location>
        <begin position="155"/>
        <end position="220"/>
    </location>
</feature>
<dbReference type="CDD" id="cd17535">
    <property type="entry name" value="REC_NarL-like"/>
    <property type="match status" value="1"/>
</dbReference>
<evidence type="ECO:0000256" key="4">
    <source>
        <dbReference type="ARBA" id="ARBA00023163"/>
    </source>
</evidence>
<keyword evidence="9" id="KW-1185">Reference proteome</keyword>
<dbReference type="PRINTS" id="PR00038">
    <property type="entry name" value="HTHLUXR"/>
</dbReference>
<keyword evidence="3" id="KW-0238">DNA-binding</keyword>
<keyword evidence="4" id="KW-0804">Transcription</keyword>
<dbReference type="InterPro" id="IPR016032">
    <property type="entry name" value="Sig_transdc_resp-reg_C-effctor"/>
</dbReference>
<sequence length="228" mass="24373">MLGPRVGLLEDDPRVRARFEQAIACMPGWRLAFSVGSIAEAAQVLRNGIPDVLLVDLGLPDGSGLDVIRYASSTSAACQILVISVFGDDDKIFQSIAAGAAGYLLKGVTEDELVAHLHDLHAGGSPMSPKIARRVLSEFRGSMARDNPPLAAVRRDPLDPDLTGKEQEILGALALGHSYGEVAQMLGISLNTVRHHVKSIYGKLFVHSRYEAVRVASQRGLIDRVGSG</sequence>
<dbReference type="GO" id="GO:0003677">
    <property type="term" value="F:DNA binding"/>
    <property type="evidence" value="ECO:0007669"/>
    <property type="project" value="UniProtKB-KW"/>
</dbReference>
<gene>
    <name evidence="8" type="ORF">DFR40_2572</name>
</gene>
<reference evidence="8 9" key="1">
    <citation type="submission" date="2018-10" db="EMBL/GenBank/DDBJ databases">
        <title>Genomic Encyclopedia of Type Strains, Phase IV (KMG-IV): sequencing the most valuable type-strain genomes for metagenomic binning, comparative biology and taxonomic classification.</title>
        <authorList>
            <person name="Goeker M."/>
        </authorList>
    </citation>
    <scope>NUCLEOTIDE SEQUENCE [LARGE SCALE GENOMIC DNA]</scope>
    <source>
        <strain evidence="8 9">DSM 23841</strain>
    </source>
</reference>
<protein>
    <submittedName>
        <fullName evidence="8">LuxR family two component transcriptional regulator</fullName>
    </submittedName>
</protein>
<evidence type="ECO:0000313" key="9">
    <source>
        <dbReference type="Proteomes" id="UP000270626"/>
    </source>
</evidence>
<dbReference type="Pfam" id="PF00072">
    <property type="entry name" value="Response_reg"/>
    <property type="match status" value="1"/>
</dbReference>
<dbReference type="Gene3D" id="3.40.50.2300">
    <property type="match status" value="1"/>
</dbReference>
<dbReference type="PANTHER" id="PTHR43214:SF41">
    <property type="entry name" value="NITRATE_NITRITE RESPONSE REGULATOR PROTEIN NARP"/>
    <property type="match status" value="1"/>
</dbReference>
<dbReference type="PROSITE" id="PS00622">
    <property type="entry name" value="HTH_LUXR_1"/>
    <property type="match status" value="1"/>
</dbReference>
<feature type="domain" description="Response regulatory" evidence="7">
    <location>
        <begin position="5"/>
        <end position="121"/>
    </location>
</feature>
<dbReference type="SMART" id="SM00421">
    <property type="entry name" value="HTH_LUXR"/>
    <property type="match status" value="1"/>
</dbReference>
<dbReference type="SUPFAM" id="SSF52172">
    <property type="entry name" value="CheY-like"/>
    <property type="match status" value="1"/>
</dbReference>
<evidence type="ECO:0000256" key="3">
    <source>
        <dbReference type="ARBA" id="ARBA00023125"/>
    </source>
</evidence>
<evidence type="ECO:0000256" key="2">
    <source>
        <dbReference type="ARBA" id="ARBA00023015"/>
    </source>
</evidence>
<dbReference type="InterPro" id="IPR000792">
    <property type="entry name" value="Tscrpt_reg_LuxR_C"/>
</dbReference>
<dbReference type="CDD" id="cd06170">
    <property type="entry name" value="LuxR_C_like"/>
    <property type="match status" value="1"/>
</dbReference>
<dbReference type="InterPro" id="IPR058245">
    <property type="entry name" value="NreC/VraR/RcsB-like_REC"/>
</dbReference>
<evidence type="ECO:0000256" key="5">
    <source>
        <dbReference type="PROSITE-ProRule" id="PRU00169"/>
    </source>
</evidence>
<dbReference type="Proteomes" id="UP000270626">
    <property type="component" value="Unassembled WGS sequence"/>
</dbReference>
<dbReference type="RefSeq" id="WP_121458890.1">
    <property type="nucleotide sequence ID" value="NZ_RBXP01000017.1"/>
</dbReference>
<dbReference type="SUPFAM" id="SSF46894">
    <property type="entry name" value="C-terminal effector domain of the bipartite response regulators"/>
    <property type="match status" value="1"/>
</dbReference>
<evidence type="ECO:0000256" key="1">
    <source>
        <dbReference type="ARBA" id="ARBA00022553"/>
    </source>
</evidence>
<name>A0A495VQE2_9RHOO</name>
<evidence type="ECO:0000259" key="6">
    <source>
        <dbReference type="PROSITE" id="PS50043"/>
    </source>
</evidence>
<dbReference type="EMBL" id="RBXP01000017">
    <property type="protein sequence ID" value="RKT50653.1"/>
    <property type="molecule type" value="Genomic_DNA"/>
</dbReference>
<proteinExistence type="predicted"/>
<comment type="caution">
    <text evidence="8">The sequence shown here is derived from an EMBL/GenBank/DDBJ whole genome shotgun (WGS) entry which is preliminary data.</text>
</comment>
<dbReference type="Pfam" id="PF00196">
    <property type="entry name" value="GerE"/>
    <property type="match status" value="1"/>
</dbReference>
<keyword evidence="1 5" id="KW-0597">Phosphoprotein</keyword>
<evidence type="ECO:0000259" key="7">
    <source>
        <dbReference type="PROSITE" id="PS50110"/>
    </source>
</evidence>
<dbReference type="PANTHER" id="PTHR43214">
    <property type="entry name" value="TWO-COMPONENT RESPONSE REGULATOR"/>
    <property type="match status" value="1"/>
</dbReference>
<dbReference type="PROSITE" id="PS50043">
    <property type="entry name" value="HTH_LUXR_2"/>
    <property type="match status" value="1"/>
</dbReference>
<dbReference type="InterPro" id="IPR011006">
    <property type="entry name" value="CheY-like_superfamily"/>
</dbReference>
<keyword evidence="2" id="KW-0805">Transcription regulation</keyword>
<dbReference type="GO" id="GO:0000160">
    <property type="term" value="P:phosphorelay signal transduction system"/>
    <property type="evidence" value="ECO:0007669"/>
    <property type="project" value="InterPro"/>
</dbReference>
<dbReference type="InterPro" id="IPR039420">
    <property type="entry name" value="WalR-like"/>
</dbReference>
<evidence type="ECO:0000313" key="8">
    <source>
        <dbReference type="EMBL" id="RKT50653.1"/>
    </source>
</evidence>
<organism evidence="8 9">
    <name type="scientific">Azonexus fungiphilus</name>
    <dbReference type="NCBI Taxonomy" id="146940"/>
    <lineage>
        <taxon>Bacteria</taxon>
        <taxon>Pseudomonadati</taxon>
        <taxon>Pseudomonadota</taxon>
        <taxon>Betaproteobacteria</taxon>
        <taxon>Rhodocyclales</taxon>
        <taxon>Azonexaceae</taxon>
        <taxon>Azonexus</taxon>
    </lineage>
</organism>
<dbReference type="AlphaFoldDB" id="A0A495VQE2"/>
<dbReference type="OrthoDB" id="3623000at2"/>
<dbReference type="SMART" id="SM00448">
    <property type="entry name" value="REC"/>
    <property type="match status" value="1"/>
</dbReference>
<dbReference type="GO" id="GO:0006355">
    <property type="term" value="P:regulation of DNA-templated transcription"/>
    <property type="evidence" value="ECO:0007669"/>
    <property type="project" value="InterPro"/>
</dbReference>
<accession>A0A495VQE2</accession>
<dbReference type="PROSITE" id="PS50110">
    <property type="entry name" value="RESPONSE_REGULATORY"/>
    <property type="match status" value="1"/>
</dbReference>